<protein>
    <recommendedName>
        <fullName evidence="3">Retrotransposon gag domain-containing protein</fullName>
    </recommendedName>
</protein>
<evidence type="ECO:0000313" key="2">
    <source>
        <dbReference type="Proteomes" id="UP001234989"/>
    </source>
</evidence>
<dbReference type="AlphaFoldDB" id="A0AAF0QZE9"/>
<organism evidence="1 2">
    <name type="scientific">Solanum verrucosum</name>
    <dbReference type="NCBI Taxonomy" id="315347"/>
    <lineage>
        <taxon>Eukaryota</taxon>
        <taxon>Viridiplantae</taxon>
        <taxon>Streptophyta</taxon>
        <taxon>Embryophyta</taxon>
        <taxon>Tracheophyta</taxon>
        <taxon>Spermatophyta</taxon>
        <taxon>Magnoliopsida</taxon>
        <taxon>eudicotyledons</taxon>
        <taxon>Gunneridae</taxon>
        <taxon>Pentapetalae</taxon>
        <taxon>asterids</taxon>
        <taxon>lamiids</taxon>
        <taxon>Solanales</taxon>
        <taxon>Solanaceae</taxon>
        <taxon>Solanoideae</taxon>
        <taxon>Solaneae</taxon>
        <taxon>Solanum</taxon>
    </lineage>
</organism>
<gene>
    <name evidence="1" type="ORF">MTR67_022691</name>
</gene>
<reference evidence="1" key="1">
    <citation type="submission" date="2023-08" db="EMBL/GenBank/DDBJ databases">
        <title>A de novo genome assembly of Solanum verrucosum Schlechtendal, a Mexican diploid species geographically isolated from the other diploid A-genome species in potato relatives.</title>
        <authorList>
            <person name="Hosaka K."/>
        </authorList>
    </citation>
    <scope>NUCLEOTIDE SEQUENCE</scope>
    <source>
        <tissue evidence="1">Young leaves</tissue>
    </source>
</reference>
<keyword evidence="2" id="KW-1185">Reference proteome</keyword>
<proteinExistence type="predicted"/>
<sequence length="189" mass="22194">MASYQLKDVVDKWFTLWKENRGVDAASVSWDCFAGAFLDRFFPRELRISKVGDDLQNFSDEVKKILEVLQVTRNDKVEMAPYQLKDVAHIWFTLWKDNRGADTTSVSWDCYTRAFLDRVHHLSKYAPHMVADPRAQIIKFLFGVSDLVKTECKNYILLWDMDISIIMTHAQQVDREKLREMAKGQKRKL</sequence>
<evidence type="ECO:0008006" key="3">
    <source>
        <dbReference type="Google" id="ProtNLM"/>
    </source>
</evidence>
<dbReference type="EMBL" id="CP133616">
    <property type="protein sequence ID" value="WMV29306.1"/>
    <property type="molecule type" value="Genomic_DNA"/>
</dbReference>
<name>A0AAF0QZE9_SOLVR</name>
<dbReference type="Proteomes" id="UP001234989">
    <property type="component" value="Chromosome 5"/>
</dbReference>
<accession>A0AAF0QZE9</accession>
<evidence type="ECO:0000313" key="1">
    <source>
        <dbReference type="EMBL" id="WMV29306.1"/>
    </source>
</evidence>